<dbReference type="RefSeq" id="XP_026754295.2">
    <property type="nucleotide sequence ID" value="XM_026898494.3"/>
</dbReference>
<protein>
    <submittedName>
        <fullName evidence="3">Uncharacterized protein LOC113514410</fullName>
    </submittedName>
</protein>
<proteinExistence type="predicted"/>
<keyword evidence="1" id="KW-0472">Membrane</keyword>
<dbReference type="InParanoid" id="A0A6J1WIN5"/>
<dbReference type="KEGG" id="gmw:113514410"/>
<gene>
    <name evidence="3" type="primary">LOC113514410</name>
</gene>
<organism evidence="2 3">
    <name type="scientific">Galleria mellonella</name>
    <name type="common">Greater wax moth</name>
    <dbReference type="NCBI Taxonomy" id="7137"/>
    <lineage>
        <taxon>Eukaryota</taxon>
        <taxon>Metazoa</taxon>
        <taxon>Ecdysozoa</taxon>
        <taxon>Arthropoda</taxon>
        <taxon>Hexapoda</taxon>
        <taxon>Insecta</taxon>
        <taxon>Pterygota</taxon>
        <taxon>Neoptera</taxon>
        <taxon>Endopterygota</taxon>
        <taxon>Lepidoptera</taxon>
        <taxon>Glossata</taxon>
        <taxon>Ditrysia</taxon>
        <taxon>Pyraloidea</taxon>
        <taxon>Pyralidae</taxon>
        <taxon>Galleriinae</taxon>
        <taxon>Galleria</taxon>
    </lineage>
</organism>
<keyword evidence="1" id="KW-0812">Transmembrane</keyword>
<evidence type="ECO:0000313" key="2">
    <source>
        <dbReference type="Proteomes" id="UP001652740"/>
    </source>
</evidence>
<evidence type="ECO:0000256" key="1">
    <source>
        <dbReference type="SAM" id="Phobius"/>
    </source>
</evidence>
<sequence length="503" mass="56724">MMDLIKEIRTLKTSSRRCEWRFADRGLLVILYIILFSIQANCQNTEPSQNETITKRVVNVGIEVDSNHCHSCQTNSNKFDYDNRTKDNTKPTEAEHFVDNVIITLGTFTKRYLLVNTTESELENEVENIVDSVLGNDRYEIIEGVEIKPIDKEEKSQLQKKNDVTSEGRALFSKYTYEYRILQKLKNFVENHVLSINLPKAAKYIGFRSFGLNKFFVPLLIGGQVLIKSILFAMFLPSILGSFGKILGKGISQLSATSSQASYPPANTDDQIGYNNDNKDFMGYETNPAGSYAYPQDGNGFYNTDPNDNDLSNIDMSRYGDQKATYLPTKNGYYQNQINAASNNYKVFHKIPASSMILSNYDPFYSPLLSRLDGIFARLGLAPTESMDGGIQIGAQSLSDVKLESCREQLICLMYASPAKYAPYSNLISAQLSRELNELRRPVSDNPEILRFFRYMRAARRGQEGVDCMRAHPACSANAAPAHTMIAAYHDINKLVTARKIKN</sequence>
<reference evidence="3" key="1">
    <citation type="submission" date="2025-08" db="UniProtKB">
        <authorList>
            <consortium name="RefSeq"/>
        </authorList>
    </citation>
    <scope>IDENTIFICATION</scope>
    <source>
        <tissue evidence="3">Whole larvae</tissue>
    </source>
</reference>
<keyword evidence="2" id="KW-1185">Reference proteome</keyword>
<keyword evidence="1" id="KW-1133">Transmembrane helix</keyword>
<dbReference type="Pfam" id="PF07898">
    <property type="entry name" value="DUF1676"/>
    <property type="match status" value="1"/>
</dbReference>
<accession>A0A6J1WIN5</accession>
<dbReference type="InterPro" id="IPR012464">
    <property type="entry name" value="DUF1676"/>
</dbReference>
<dbReference type="GeneID" id="113514410"/>
<feature type="transmembrane region" description="Helical" evidence="1">
    <location>
        <begin position="215"/>
        <end position="236"/>
    </location>
</feature>
<dbReference type="Proteomes" id="UP001652740">
    <property type="component" value="Unplaced"/>
</dbReference>
<evidence type="ECO:0000313" key="3">
    <source>
        <dbReference type="RefSeq" id="XP_026754295.2"/>
    </source>
</evidence>
<dbReference type="AlphaFoldDB" id="A0A6J1WIN5"/>
<name>A0A6J1WIN5_GALME</name>